<feature type="domain" description="Aminotransferase class I/classII large" evidence="6">
    <location>
        <begin position="35"/>
        <end position="376"/>
    </location>
</feature>
<dbReference type="EMBL" id="JBHTOA010000025">
    <property type="protein sequence ID" value="MFD1398877.1"/>
    <property type="molecule type" value="Genomic_DNA"/>
</dbReference>
<dbReference type="InterPro" id="IPR027619">
    <property type="entry name" value="C-S_lyase_PatB-like"/>
</dbReference>
<evidence type="ECO:0000313" key="7">
    <source>
        <dbReference type="EMBL" id="MFD1398877.1"/>
    </source>
</evidence>
<dbReference type="CDD" id="cd00609">
    <property type="entry name" value="AAT_like"/>
    <property type="match status" value="1"/>
</dbReference>
<keyword evidence="8" id="KW-1185">Reference proteome</keyword>
<keyword evidence="4 7" id="KW-0456">Lyase</keyword>
<comment type="similarity">
    <text evidence="5">Belongs to the class-II pyridoxal-phosphate-dependent aminotransferase family. MalY/PatB cystathionine beta-lyase subfamily.</text>
</comment>
<protein>
    <recommendedName>
        <fullName evidence="2">cysteine-S-conjugate beta-lyase</fullName>
        <ecNumber evidence="2">4.4.1.13</ecNumber>
    </recommendedName>
</protein>
<comment type="caution">
    <text evidence="7">The sequence shown here is derived from an EMBL/GenBank/DDBJ whole genome shotgun (WGS) entry which is preliminary data.</text>
</comment>
<dbReference type="InterPro" id="IPR004839">
    <property type="entry name" value="Aminotransferase_I/II_large"/>
</dbReference>
<evidence type="ECO:0000256" key="3">
    <source>
        <dbReference type="ARBA" id="ARBA00022898"/>
    </source>
</evidence>
<reference evidence="8" key="1">
    <citation type="journal article" date="2019" name="Int. J. Syst. Evol. Microbiol.">
        <title>The Global Catalogue of Microorganisms (GCM) 10K type strain sequencing project: providing services to taxonomists for standard genome sequencing and annotation.</title>
        <authorList>
            <consortium name="The Broad Institute Genomics Platform"/>
            <consortium name="The Broad Institute Genome Sequencing Center for Infectious Disease"/>
            <person name="Wu L."/>
            <person name="Ma J."/>
        </authorList>
    </citation>
    <scope>NUCLEOTIDE SEQUENCE [LARGE SCALE GENOMIC DNA]</scope>
    <source>
        <strain evidence="8">CCM 9110</strain>
    </source>
</reference>
<evidence type="ECO:0000256" key="4">
    <source>
        <dbReference type="ARBA" id="ARBA00023239"/>
    </source>
</evidence>
<organism evidence="7 8">
    <name type="scientific">Lacticaseibacillus suilingensis</name>
    <dbReference type="NCBI Taxonomy" id="2799577"/>
    <lineage>
        <taxon>Bacteria</taxon>
        <taxon>Bacillati</taxon>
        <taxon>Bacillota</taxon>
        <taxon>Bacilli</taxon>
        <taxon>Lactobacillales</taxon>
        <taxon>Lactobacillaceae</taxon>
        <taxon>Lacticaseibacillus</taxon>
    </lineage>
</organism>
<dbReference type="InterPro" id="IPR015422">
    <property type="entry name" value="PyrdxlP-dep_Trfase_small"/>
</dbReference>
<dbReference type="Gene3D" id="3.40.640.10">
    <property type="entry name" value="Type I PLP-dependent aspartate aminotransferase-like (Major domain)"/>
    <property type="match status" value="1"/>
</dbReference>
<sequence length="387" mass="42502">MYDFDNAPDRRATNSIKWNVQPGELPMWIADMDFRTAPAILTAMQDKISLGAFGYEAPGPDYFAAVATWYSNMHHAKPAPDWMLFATGVIPALSAIVRRLTHVGDNVLVQAPIYDIFYHSIENNGRHVLSSDLHYQDGHYHIKWTDLEAKLALPLTTMMILCNPHNPIGKVWTQAELEKIATLCLRHHVVLVADEIHGDLVWQGPDYTPVFSLPAVLHDNTISLVSPSKTFNVAALHAATVIVPDPALRAQVNRGLNTDEVAEPNLLAIPGTIAAYTQGADWLRALRQQLAANAEQAKNFIAANLPEVKVIESSATYLMWLDVQAISTNAEKLASALRASTGLIVSAGSVYRGDGAHFLRLNFACPPAMLADGLNRLANGIELYQQE</sequence>
<accession>A0ABW4BGT0</accession>
<evidence type="ECO:0000259" key="6">
    <source>
        <dbReference type="Pfam" id="PF00155"/>
    </source>
</evidence>
<dbReference type="NCBIfam" id="TIGR04350">
    <property type="entry name" value="C_S_lyase_PatB"/>
    <property type="match status" value="1"/>
</dbReference>
<gene>
    <name evidence="7" type="ORF">ACFQ41_06105</name>
</gene>
<dbReference type="Pfam" id="PF00155">
    <property type="entry name" value="Aminotran_1_2"/>
    <property type="match status" value="1"/>
</dbReference>
<evidence type="ECO:0000256" key="2">
    <source>
        <dbReference type="ARBA" id="ARBA00012224"/>
    </source>
</evidence>
<name>A0ABW4BGT0_9LACO</name>
<dbReference type="InterPro" id="IPR015424">
    <property type="entry name" value="PyrdxlP-dep_Trfase"/>
</dbReference>
<dbReference type="PANTHER" id="PTHR43525">
    <property type="entry name" value="PROTEIN MALY"/>
    <property type="match status" value="1"/>
</dbReference>
<dbReference type="EC" id="4.4.1.13" evidence="2"/>
<comment type="cofactor">
    <cofactor evidence="1">
        <name>pyridoxal 5'-phosphate</name>
        <dbReference type="ChEBI" id="CHEBI:597326"/>
    </cofactor>
</comment>
<evidence type="ECO:0000256" key="5">
    <source>
        <dbReference type="ARBA" id="ARBA00037974"/>
    </source>
</evidence>
<dbReference type="RefSeq" id="WP_204118510.1">
    <property type="nucleotide sequence ID" value="NZ_BOLV01000005.1"/>
</dbReference>
<dbReference type="Proteomes" id="UP001597199">
    <property type="component" value="Unassembled WGS sequence"/>
</dbReference>
<dbReference type="InterPro" id="IPR051798">
    <property type="entry name" value="Class-II_PLP-Dep_Aminotrans"/>
</dbReference>
<dbReference type="SUPFAM" id="SSF53383">
    <property type="entry name" value="PLP-dependent transferases"/>
    <property type="match status" value="1"/>
</dbReference>
<dbReference type="GO" id="GO:0047804">
    <property type="term" value="F:cysteine-S-conjugate beta-lyase activity"/>
    <property type="evidence" value="ECO:0007669"/>
    <property type="project" value="UniProtKB-EC"/>
</dbReference>
<proteinExistence type="inferred from homology"/>
<evidence type="ECO:0000313" key="8">
    <source>
        <dbReference type="Proteomes" id="UP001597199"/>
    </source>
</evidence>
<dbReference type="InterPro" id="IPR015421">
    <property type="entry name" value="PyrdxlP-dep_Trfase_major"/>
</dbReference>
<keyword evidence="3" id="KW-0663">Pyridoxal phosphate</keyword>
<dbReference type="PANTHER" id="PTHR43525:SF1">
    <property type="entry name" value="PROTEIN MALY"/>
    <property type="match status" value="1"/>
</dbReference>
<dbReference type="Gene3D" id="3.90.1150.10">
    <property type="entry name" value="Aspartate Aminotransferase, domain 1"/>
    <property type="match status" value="1"/>
</dbReference>
<evidence type="ECO:0000256" key="1">
    <source>
        <dbReference type="ARBA" id="ARBA00001933"/>
    </source>
</evidence>